<gene>
    <name evidence="2" type="ORF">ACFOEE_16015</name>
</gene>
<name>A0ABV7CMX7_9GAMM</name>
<feature type="signal peptide" evidence="1">
    <location>
        <begin position="1"/>
        <end position="18"/>
    </location>
</feature>
<proteinExistence type="predicted"/>
<dbReference type="RefSeq" id="WP_377126501.1">
    <property type="nucleotide sequence ID" value="NZ_JBHRSD010000029.1"/>
</dbReference>
<comment type="caution">
    <text evidence="2">The sequence shown here is derived from an EMBL/GenBank/DDBJ whole genome shotgun (WGS) entry which is preliminary data.</text>
</comment>
<evidence type="ECO:0000313" key="3">
    <source>
        <dbReference type="Proteomes" id="UP001595453"/>
    </source>
</evidence>
<feature type="chain" id="PRO_5046791116" description="Lipoprotein" evidence="1">
    <location>
        <begin position="19"/>
        <end position="145"/>
    </location>
</feature>
<accession>A0ABV7CMX7</accession>
<keyword evidence="1" id="KW-0732">Signal</keyword>
<organism evidence="2 3">
    <name type="scientific">Pseudoalteromonas fenneropenaei</name>
    <dbReference type="NCBI Taxonomy" id="1737459"/>
    <lineage>
        <taxon>Bacteria</taxon>
        <taxon>Pseudomonadati</taxon>
        <taxon>Pseudomonadota</taxon>
        <taxon>Gammaproteobacteria</taxon>
        <taxon>Alteromonadales</taxon>
        <taxon>Pseudoalteromonadaceae</taxon>
        <taxon>Pseudoalteromonas</taxon>
    </lineage>
</organism>
<reference evidence="3" key="1">
    <citation type="journal article" date="2019" name="Int. J. Syst. Evol. Microbiol.">
        <title>The Global Catalogue of Microorganisms (GCM) 10K type strain sequencing project: providing services to taxonomists for standard genome sequencing and annotation.</title>
        <authorList>
            <consortium name="The Broad Institute Genomics Platform"/>
            <consortium name="The Broad Institute Genome Sequencing Center for Infectious Disease"/>
            <person name="Wu L."/>
            <person name="Ma J."/>
        </authorList>
    </citation>
    <scope>NUCLEOTIDE SEQUENCE [LARGE SCALE GENOMIC DNA]</scope>
    <source>
        <strain evidence="3">KCTC 42730</strain>
    </source>
</reference>
<protein>
    <recommendedName>
        <fullName evidence="4">Lipoprotein</fullName>
    </recommendedName>
</protein>
<sequence>MKYSILLCSLFLFGCASSQSPVFQSNDVMALRKVAAEQYPQKLAVESELLIQKVGEQFGAYYLNTELDHRDPRNISIDIPVKLVAEFKQLHQVTLEEYYTGKRVRVIGELEQAMICFHRGGCELNRYYYQTHIQVTSLAQIQLMQ</sequence>
<dbReference type="PROSITE" id="PS51257">
    <property type="entry name" value="PROKAR_LIPOPROTEIN"/>
    <property type="match status" value="1"/>
</dbReference>
<evidence type="ECO:0008006" key="4">
    <source>
        <dbReference type="Google" id="ProtNLM"/>
    </source>
</evidence>
<dbReference type="Proteomes" id="UP001595453">
    <property type="component" value="Unassembled WGS sequence"/>
</dbReference>
<keyword evidence="3" id="KW-1185">Reference proteome</keyword>
<evidence type="ECO:0000256" key="1">
    <source>
        <dbReference type="SAM" id="SignalP"/>
    </source>
</evidence>
<evidence type="ECO:0000313" key="2">
    <source>
        <dbReference type="EMBL" id="MFC3034019.1"/>
    </source>
</evidence>
<dbReference type="EMBL" id="JBHRSD010000029">
    <property type="protein sequence ID" value="MFC3034019.1"/>
    <property type="molecule type" value="Genomic_DNA"/>
</dbReference>